<feature type="transmembrane region" description="Helical" evidence="2">
    <location>
        <begin position="16"/>
        <end position="39"/>
    </location>
</feature>
<dbReference type="AlphaFoldDB" id="C1E7Q9"/>
<keyword evidence="2" id="KW-0472">Membrane</keyword>
<evidence type="ECO:0000256" key="2">
    <source>
        <dbReference type="SAM" id="Phobius"/>
    </source>
</evidence>
<keyword evidence="2" id="KW-1133">Transmembrane helix</keyword>
<dbReference type="RefSeq" id="XP_002502768.1">
    <property type="nucleotide sequence ID" value="XM_002502722.1"/>
</dbReference>
<feature type="region of interest" description="Disordered" evidence="1">
    <location>
        <begin position="39"/>
        <end position="148"/>
    </location>
</feature>
<keyword evidence="4" id="KW-1185">Reference proteome</keyword>
<feature type="compositionally biased region" description="Pro residues" evidence="1">
    <location>
        <begin position="84"/>
        <end position="95"/>
    </location>
</feature>
<dbReference type="InParanoid" id="C1E7Q9"/>
<reference evidence="3 4" key="1">
    <citation type="journal article" date="2009" name="Science">
        <title>Green evolution and dynamic adaptations revealed by genomes of the marine picoeukaryotes Micromonas.</title>
        <authorList>
            <person name="Worden A.Z."/>
            <person name="Lee J.H."/>
            <person name="Mock T."/>
            <person name="Rouze P."/>
            <person name="Simmons M.P."/>
            <person name="Aerts A.L."/>
            <person name="Allen A.E."/>
            <person name="Cuvelier M.L."/>
            <person name="Derelle E."/>
            <person name="Everett M.V."/>
            <person name="Foulon E."/>
            <person name="Grimwood J."/>
            <person name="Gundlach H."/>
            <person name="Henrissat B."/>
            <person name="Napoli C."/>
            <person name="McDonald S.M."/>
            <person name="Parker M.S."/>
            <person name="Rombauts S."/>
            <person name="Salamov A."/>
            <person name="Von Dassow P."/>
            <person name="Badger J.H."/>
            <person name="Coutinho P.M."/>
            <person name="Demir E."/>
            <person name="Dubchak I."/>
            <person name="Gentemann C."/>
            <person name="Eikrem W."/>
            <person name="Gready J.E."/>
            <person name="John U."/>
            <person name="Lanier W."/>
            <person name="Lindquist E.A."/>
            <person name="Lucas S."/>
            <person name="Mayer K.F."/>
            <person name="Moreau H."/>
            <person name="Not F."/>
            <person name="Otillar R."/>
            <person name="Panaud O."/>
            <person name="Pangilinan J."/>
            <person name="Paulsen I."/>
            <person name="Piegu B."/>
            <person name="Poliakov A."/>
            <person name="Robbens S."/>
            <person name="Schmutz J."/>
            <person name="Toulza E."/>
            <person name="Wyss T."/>
            <person name="Zelensky A."/>
            <person name="Zhou K."/>
            <person name="Armbrust E.V."/>
            <person name="Bhattacharya D."/>
            <person name="Goodenough U.W."/>
            <person name="Van de Peer Y."/>
            <person name="Grigoriev I.V."/>
        </authorList>
    </citation>
    <scope>NUCLEOTIDE SEQUENCE [LARGE SCALE GENOMIC DNA]</scope>
    <source>
        <strain evidence="4">RCC299 / NOUM17</strain>
    </source>
</reference>
<proteinExistence type="predicted"/>
<dbReference type="Proteomes" id="UP000002009">
    <property type="component" value="Chromosome 6"/>
</dbReference>
<evidence type="ECO:0000313" key="4">
    <source>
        <dbReference type="Proteomes" id="UP000002009"/>
    </source>
</evidence>
<name>C1E7Q9_MICCC</name>
<protein>
    <submittedName>
        <fullName evidence="3">Uncharacterized protein</fullName>
    </submittedName>
</protein>
<dbReference type="EMBL" id="CP001327">
    <property type="protein sequence ID" value="ACO64026.1"/>
    <property type="molecule type" value="Genomic_DNA"/>
</dbReference>
<keyword evidence="2" id="KW-0812">Transmembrane</keyword>
<accession>C1E7Q9</accession>
<feature type="transmembrane region" description="Helical" evidence="2">
    <location>
        <begin position="197"/>
        <end position="216"/>
    </location>
</feature>
<dbReference type="GeneID" id="8244056"/>
<feature type="compositionally biased region" description="Basic and acidic residues" evidence="1">
    <location>
        <begin position="41"/>
        <end position="51"/>
    </location>
</feature>
<evidence type="ECO:0000313" key="3">
    <source>
        <dbReference type="EMBL" id="ACO64026.1"/>
    </source>
</evidence>
<organism evidence="3 4">
    <name type="scientific">Micromonas commoda (strain RCC299 / NOUM17 / CCMP2709)</name>
    <name type="common">Picoplanktonic green alga</name>
    <dbReference type="NCBI Taxonomy" id="296587"/>
    <lineage>
        <taxon>Eukaryota</taxon>
        <taxon>Viridiplantae</taxon>
        <taxon>Chlorophyta</taxon>
        <taxon>Mamiellophyceae</taxon>
        <taxon>Mamiellales</taxon>
        <taxon>Mamiellaceae</taxon>
        <taxon>Micromonas</taxon>
    </lineage>
</organism>
<evidence type="ECO:0000256" key="1">
    <source>
        <dbReference type="SAM" id="MobiDB-lite"/>
    </source>
</evidence>
<sequence>MKRSNPSARGRRRGDLAFYFWIIAHIALAFLLVASVGALDRPPRGRRDGRTSAESGDAQSLAVGAATTRGYRRRALASNATDPHPTPPPPPPPSPAANASSPARAELVNADGGTTSRSRETSGSDRAAVGGDASTGVEGGTGADQEGAAYVVDEDARALARDDDDRSVGYGARELVPFAVGVAALSFVILMCFDTLVALTLLLCLGAVVAACVMVLNNSEDDTRWRDDEFNGPM</sequence>
<gene>
    <name evidence="3" type="ORF">MICPUN_59105</name>
</gene>
<dbReference type="KEGG" id="mis:MICPUN_59105"/>